<dbReference type="EMBL" id="WVRA01000012">
    <property type="protein sequence ID" value="NOE20684.1"/>
    <property type="molecule type" value="Genomic_DNA"/>
</dbReference>
<evidence type="ECO:0000259" key="9">
    <source>
        <dbReference type="Pfam" id="PF05199"/>
    </source>
</evidence>
<evidence type="ECO:0000256" key="6">
    <source>
        <dbReference type="ARBA" id="ARBA00023002"/>
    </source>
</evidence>
<organism evidence="10 11">
    <name type="scientific">Ruegeria atlantica</name>
    <dbReference type="NCBI Taxonomy" id="81569"/>
    <lineage>
        <taxon>Bacteria</taxon>
        <taxon>Pseudomonadati</taxon>
        <taxon>Pseudomonadota</taxon>
        <taxon>Alphaproteobacteria</taxon>
        <taxon>Rhodobacterales</taxon>
        <taxon>Roseobacteraceae</taxon>
        <taxon>Ruegeria</taxon>
    </lineage>
</organism>
<dbReference type="GO" id="GO:0046872">
    <property type="term" value="F:metal ion binding"/>
    <property type="evidence" value="ECO:0007669"/>
    <property type="project" value="UniProtKB-KW"/>
</dbReference>
<evidence type="ECO:0000256" key="2">
    <source>
        <dbReference type="ARBA" id="ARBA00010790"/>
    </source>
</evidence>
<evidence type="ECO:0000256" key="4">
    <source>
        <dbReference type="ARBA" id="ARBA00022723"/>
    </source>
</evidence>
<evidence type="ECO:0000256" key="1">
    <source>
        <dbReference type="ARBA" id="ARBA00001974"/>
    </source>
</evidence>
<dbReference type="Pfam" id="PF05199">
    <property type="entry name" value="GMC_oxred_C"/>
    <property type="match status" value="1"/>
</dbReference>
<dbReference type="Proteomes" id="UP000597886">
    <property type="component" value="Unassembled WGS sequence"/>
</dbReference>
<dbReference type="AlphaFoldDB" id="A0AA90ZHP5"/>
<dbReference type="PANTHER" id="PTHR42784:SF1">
    <property type="entry name" value="PYRANOSE 2-OXIDASE"/>
    <property type="match status" value="1"/>
</dbReference>
<comment type="caution">
    <text evidence="10">The sequence shown here is derived from an EMBL/GenBank/DDBJ whole genome shotgun (WGS) entry which is preliminary data.</text>
</comment>
<sequence length="513" mass="55520">MSDLVIGSGPAGVSVARALLARGRNVTMLDVGMEPGPGVTDRVQQMSRTRAEDWSAEARTAWMEPQFQAPEGEVWRYGTGYALASPARTLAEGADWFALRASRAAGGLSNVWGAAVLPYRQADIDDWPITTDDLAPHYRAVAEIMPVSGQHDGLQNLFPACDMTGRTPVPPTAQAEMLLARSRQKAKALQGAGMHVGLARQAVGPGCQTCGLCLHGCPWSLIWSARQTRMALQAEPGFAYRADHVVRQVREEGDEVAVTLADGSDVRGNRVFLAAGVLESARILLASPGLRGKELVLKDSQQGFLPMLHRWRASRRPDVLPYQTLPQLFAELDDPTVSRQLVHAQIYTWNEYYARDLKQNYGRRIPGSGPLLEALARRLIVAQVFLHSDHSHEIALRLAEDGRLRPELNENPATAETMRAALARYGRTLRGLGLTSLSFAARFGAPGASFHVGGDLPMSDDPGPGESDVLGRPYGATRIHVVDASVLPTIPATTITFSVMANAHRIGTLAPEA</sequence>
<keyword evidence="6" id="KW-0560">Oxidoreductase</keyword>
<protein>
    <recommendedName>
        <fullName evidence="9">Glucose-methanol-choline oxidoreductase C-terminal domain-containing protein</fullName>
    </recommendedName>
</protein>
<feature type="domain" description="Glucose-methanol-choline oxidoreductase C-terminal" evidence="9">
    <location>
        <begin position="408"/>
        <end position="503"/>
    </location>
</feature>
<evidence type="ECO:0000256" key="8">
    <source>
        <dbReference type="ARBA" id="ARBA00023014"/>
    </source>
</evidence>
<keyword evidence="4" id="KW-0479">Metal-binding</keyword>
<dbReference type="InterPro" id="IPR051473">
    <property type="entry name" value="P2Ox-like"/>
</dbReference>
<evidence type="ECO:0000313" key="11">
    <source>
        <dbReference type="Proteomes" id="UP000597886"/>
    </source>
</evidence>
<dbReference type="SUPFAM" id="SSF51905">
    <property type="entry name" value="FAD/NAD(P)-binding domain"/>
    <property type="match status" value="1"/>
</dbReference>
<evidence type="ECO:0000313" key="10">
    <source>
        <dbReference type="EMBL" id="NOE20684.1"/>
    </source>
</evidence>
<comment type="similarity">
    <text evidence="2">Belongs to the GMC oxidoreductase family.</text>
</comment>
<gene>
    <name evidence="10" type="ORF">GS634_21350</name>
</gene>
<comment type="cofactor">
    <cofactor evidence="1">
        <name>FAD</name>
        <dbReference type="ChEBI" id="CHEBI:57692"/>
    </cofactor>
</comment>
<dbReference type="InterPro" id="IPR036188">
    <property type="entry name" value="FAD/NAD-bd_sf"/>
</dbReference>
<dbReference type="RefSeq" id="WP_171331806.1">
    <property type="nucleotide sequence ID" value="NZ_WVRA01000012.1"/>
</dbReference>
<keyword evidence="7" id="KW-0408">Iron</keyword>
<dbReference type="InterPro" id="IPR007867">
    <property type="entry name" value="GMC_OxRtase_C"/>
</dbReference>
<dbReference type="Gene3D" id="3.50.50.60">
    <property type="entry name" value="FAD/NAD(P)-binding domain"/>
    <property type="match status" value="2"/>
</dbReference>
<dbReference type="InterPro" id="IPR017900">
    <property type="entry name" value="4Fe4S_Fe_S_CS"/>
</dbReference>
<keyword evidence="5" id="KW-0274">FAD</keyword>
<evidence type="ECO:0000256" key="3">
    <source>
        <dbReference type="ARBA" id="ARBA00022630"/>
    </source>
</evidence>
<proteinExistence type="inferred from homology"/>
<dbReference type="GO" id="GO:0051536">
    <property type="term" value="F:iron-sulfur cluster binding"/>
    <property type="evidence" value="ECO:0007669"/>
    <property type="project" value="UniProtKB-KW"/>
</dbReference>
<name>A0AA90ZHP5_9RHOB</name>
<keyword evidence="3" id="KW-0285">Flavoprotein</keyword>
<keyword evidence="8" id="KW-0411">Iron-sulfur</keyword>
<accession>A0AA90ZHP5</accession>
<dbReference type="PROSITE" id="PS00198">
    <property type="entry name" value="4FE4S_FER_1"/>
    <property type="match status" value="1"/>
</dbReference>
<dbReference type="GO" id="GO:0016614">
    <property type="term" value="F:oxidoreductase activity, acting on CH-OH group of donors"/>
    <property type="evidence" value="ECO:0007669"/>
    <property type="project" value="InterPro"/>
</dbReference>
<reference evidence="10" key="1">
    <citation type="submission" date="2019-12" db="EMBL/GenBank/DDBJ databases">
        <title>Ruegeria JWLKs population differentiation of coral mucus and skeleton niches.</title>
        <authorList>
            <person name="Luo D."/>
        </authorList>
    </citation>
    <scope>NUCLEOTIDE SEQUENCE</scope>
    <source>
        <strain evidence="10">HKCCD6181</strain>
    </source>
</reference>
<evidence type="ECO:0000256" key="5">
    <source>
        <dbReference type="ARBA" id="ARBA00022827"/>
    </source>
</evidence>
<evidence type="ECO:0000256" key="7">
    <source>
        <dbReference type="ARBA" id="ARBA00023004"/>
    </source>
</evidence>
<dbReference type="PANTHER" id="PTHR42784">
    <property type="entry name" value="PYRANOSE 2-OXIDASE"/>
    <property type="match status" value="1"/>
</dbReference>